<sequence length="50" mass="5515">FFCSSLREALIIFIGSAVVVERIFSGGHDTISLQCASLKPDMIRTLMIVK</sequence>
<feature type="non-terminal residue" evidence="1">
    <location>
        <position position="1"/>
    </location>
</feature>
<dbReference type="EMBL" id="JARIHO010000040">
    <property type="protein sequence ID" value="KAJ7327895.1"/>
    <property type="molecule type" value="Genomic_DNA"/>
</dbReference>
<dbReference type="AlphaFoldDB" id="A0AAD7EI61"/>
<dbReference type="Proteomes" id="UP001218218">
    <property type="component" value="Unassembled WGS sequence"/>
</dbReference>
<reference evidence="1" key="1">
    <citation type="submission" date="2023-03" db="EMBL/GenBank/DDBJ databases">
        <title>Massive genome expansion in bonnet fungi (Mycena s.s.) driven by repeated elements and novel gene families across ecological guilds.</title>
        <authorList>
            <consortium name="Lawrence Berkeley National Laboratory"/>
            <person name="Harder C.B."/>
            <person name="Miyauchi S."/>
            <person name="Viragh M."/>
            <person name="Kuo A."/>
            <person name="Thoen E."/>
            <person name="Andreopoulos B."/>
            <person name="Lu D."/>
            <person name="Skrede I."/>
            <person name="Drula E."/>
            <person name="Henrissat B."/>
            <person name="Morin E."/>
            <person name="Kohler A."/>
            <person name="Barry K."/>
            <person name="LaButti K."/>
            <person name="Morin E."/>
            <person name="Salamov A."/>
            <person name="Lipzen A."/>
            <person name="Mereny Z."/>
            <person name="Hegedus B."/>
            <person name="Baldrian P."/>
            <person name="Stursova M."/>
            <person name="Weitz H."/>
            <person name="Taylor A."/>
            <person name="Grigoriev I.V."/>
            <person name="Nagy L.G."/>
            <person name="Martin F."/>
            <person name="Kauserud H."/>
        </authorList>
    </citation>
    <scope>NUCLEOTIDE SEQUENCE</scope>
    <source>
        <strain evidence="1">CBHHK002</strain>
    </source>
</reference>
<gene>
    <name evidence="1" type="ORF">DFH08DRAFT_614872</name>
</gene>
<organism evidence="1 2">
    <name type="scientific">Mycena albidolilacea</name>
    <dbReference type="NCBI Taxonomy" id="1033008"/>
    <lineage>
        <taxon>Eukaryota</taxon>
        <taxon>Fungi</taxon>
        <taxon>Dikarya</taxon>
        <taxon>Basidiomycota</taxon>
        <taxon>Agaricomycotina</taxon>
        <taxon>Agaricomycetes</taxon>
        <taxon>Agaricomycetidae</taxon>
        <taxon>Agaricales</taxon>
        <taxon>Marasmiineae</taxon>
        <taxon>Mycenaceae</taxon>
        <taxon>Mycena</taxon>
    </lineage>
</organism>
<protein>
    <recommendedName>
        <fullName evidence="3">HAT C-terminal dimerisation domain-containing protein</fullName>
    </recommendedName>
</protein>
<evidence type="ECO:0000313" key="2">
    <source>
        <dbReference type="Proteomes" id="UP001218218"/>
    </source>
</evidence>
<feature type="non-terminal residue" evidence="1">
    <location>
        <position position="50"/>
    </location>
</feature>
<name>A0AAD7EI61_9AGAR</name>
<comment type="caution">
    <text evidence="1">The sequence shown here is derived from an EMBL/GenBank/DDBJ whole genome shotgun (WGS) entry which is preliminary data.</text>
</comment>
<evidence type="ECO:0000313" key="1">
    <source>
        <dbReference type="EMBL" id="KAJ7327895.1"/>
    </source>
</evidence>
<accession>A0AAD7EI61</accession>
<keyword evidence="2" id="KW-1185">Reference proteome</keyword>
<proteinExistence type="predicted"/>
<evidence type="ECO:0008006" key="3">
    <source>
        <dbReference type="Google" id="ProtNLM"/>
    </source>
</evidence>